<keyword evidence="3" id="KW-1185">Reference proteome</keyword>
<comment type="caution">
    <text evidence="2">The sequence shown here is derived from an EMBL/GenBank/DDBJ whole genome shotgun (WGS) entry which is preliminary data.</text>
</comment>
<proteinExistence type="predicted"/>
<gene>
    <name evidence="2" type="ORF">EHS24_001685</name>
</gene>
<dbReference type="Gene3D" id="3.40.710.10">
    <property type="entry name" value="DD-peptidase/beta-lactamase superfamily"/>
    <property type="match status" value="1"/>
</dbReference>
<organism evidence="2 3">
    <name type="scientific">Apiotrichum porosum</name>
    <dbReference type="NCBI Taxonomy" id="105984"/>
    <lineage>
        <taxon>Eukaryota</taxon>
        <taxon>Fungi</taxon>
        <taxon>Dikarya</taxon>
        <taxon>Basidiomycota</taxon>
        <taxon>Agaricomycotina</taxon>
        <taxon>Tremellomycetes</taxon>
        <taxon>Trichosporonales</taxon>
        <taxon>Trichosporonaceae</taxon>
        <taxon>Apiotrichum</taxon>
    </lineage>
</organism>
<dbReference type="AlphaFoldDB" id="A0A427XIX9"/>
<dbReference type="Proteomes" id="UP000279236">
    <property type="component" value="Unassembled WGS sequence"/>
</dbReference>
<dbReference type="Pfam" id="PF00144">
    <property type="entry name" value="Beta-lactamase"/>
    <property type="match status" value="1"/>
</dbReference>
<dbReference type="PANTHER" id="PTHR43283:SF3">
    <property type="entry name" value="BETA-LACTAMASE FAMILY PROTEIN (AFU_ORTHOLOGUE AFUA_5G07500)"/>
    <property type="match status" value="1"/>
</dbReference>
<dbReference type="RefSeq" id="XP_028473925.1">
    <property type="nucleotide sequence ID" value="XM_028617462.1"/>
</dbReference>
<name>A0A427XIX9_9TREE</name>
<feature type="domain" description="Beta-lactamase-related" evidence="1">
    <location>
        <begin position="67"/>
        <end position="372"/>
    </location>
</feature>
<protein>
    <recommendedName>
        <fullName evidence="1">Beta-lactamase-related domain-containing protein</fullName>
    </recommendedName>
</protein>
<dbReference type="STRING" id="105984.A0A427XIX9"/>
<reference evidence="2 3" key="1">
    <citation type="submission" date="2018-11" db="EMBL/GenBank/DDBJ databases">
        <title>Genome sequence of Apiotrichum porosum DSM 27194.</title>
        <authorList>
            <person name="Aliyu H."/>
            <person name="Gorte O."/>
            <person name="Ochsenreither K."/>
        </authorList>
    </citation>
    <scope>NUCLEOTIDE SEQUENCE [LARGE SCALE GENOMIC DNA]</scope>
    <source>
        <strain evidence="2 3">DSM 27194</strain>
    </source>
</reference>
<sequence>MGDAPPTPRLATRQKLDDLLSAQTAKGNLPAIFFAATNAEETLYLNQAGQRVHGEPDKGTVTEDTHQDPDERIEKWLPELGTVKLLTGYDDAGNGILVNPTTKITLRMLLTHTSGLVYAFLESPATKYFAANGPASQFNCGVEGITTPLVFEPGAAFAYSHATDWVGILIERVSGTSLEEYFKKAFFEPLGMTTVTFYPTEKIHETKMSVCTRVPPSTGSIYKIPGDFGMGRATKPEDLKIMHGGAGLYGSQKDYLKFLRAVLASDPRRANPKALLSPFVYKSLFTSALPEPTAGPHRQLMSEFITAWMPDEPPYVLNAGNLTHSLGCGLNLTDAPGRRKAGSVFWGGVAKTAYWIDPESGIAGVVGTNMLVAGRDPDPWQPFLYAFERTVYASLAQPPKANL</sequence>
<evidence type="ECO:0000259" key="1">
    <source>
        <dbReference type="Pfam" id="PF00144"/>
    </source>
</evidence>
<evidence type="ECO:0000313" key="2">
    <source>
        <dbReference type="EMBL" id="RSH78778.1"/>
    </source>
</evidence>
<dbReference type="InterPro" id="IPR001466">
    <property type="entry name" value="Beta-lactam-related"/>
</dbReference>
<dbReference type="InterPro" id="IPR050789">
    <property type="entry name" value="Diverse_Enzym_Activities"/>
</dbReference>
<dbReference type="SUPFAM" id="SSF56601">
    <property type="entry name" value="beta-lactamase/transpeptidase-like"/>
    <property type="match status" value="1"/>
</dbReference>
<dbReference type="PANTHER" id="PTHR43283">
    <property type="entry name" value="BETA-LACTAMASE-RELATED"/>
    <property type="match status" value="1"/>
</dbReference>
<dbReference type="EMBL" id="RSCE01000011">
    <property type="protein sequence ID" value="RSH78778.1"/>
    <property type="molecule type" value="Genomic_DNA"/>
</dbReference>
<accession>A0A427XIX9</accession>
<dbReference type="OrthoDB" id="428260at2759"/>
<evidence type="ECO:0000313" key="3">
    <source>
        <dbReference type="Proteomes" id="UP000279236"/>
    </source>
</evidence>
<dbReference type="GeneID" id="39586228"/>
<dbReference type="InterPro" id="IPR012338">
    <property type="entry name" value="Beta-lactam/transpept-like"/>
</dbReference>